<dbReference type="SUPFAM" id="SSF53448">
    <property type="entry name" value="Nucleotide-diphospho-sugar transferases"/>
    <property type="match status" value="1"/>
</dbReference>
<dbReference type="PANTHER" id="PTHR43646">
    <property type="entry name" value="GLYCOSYLTRANSFERASE"/>
    <property type="match status" value="1"/>
</dbReference>
<feature type="domain" description="Glycosyltransferase 2-like" evidence="6">
    <location>
        <begin position="7"/>
        <end position="165"/>
    </location>
</feature>
<dbReference type="InterPro" id="IPR029044">
    <property type="entry name" value="Nucleotide-diphossugar_trans"/>
</dbReference>
<evidence type="ECO:0000256" key="5">
    <source>
        <dbReference type="ARBA" id="ARBA00023136"/>
    </source>
</evidence>
<keyword evidence="4" id="KW-0808">Transferase</keyword>
<accession>A0A645C934</accession>
<organism evidence="7">
    <name type="scientific">bioreactor metagenome</name>
    <dbReference type="NCBI Taxonomy" id="1076179"/>
    <lineage>
        <taxon>unclassified sequences</taxon>
        <taxon>metagenomes</taxon>
        <taxon>ecological metagenomes</taxon>
    </lineage>
</organism>
<dbReference type="AlphaFoldDB" id="A0A645C934"/>
<protein>
    <recommendedName>
        <fullName evidence="6">Glycosyltransferase 2-like domain-containing protein</fullName>
    </recommendedName>
</protein>
<keyword evidence="3" id="KW-0328">Glycosyltransferase</keyword>
<keyword evidence="5" id="KW-0472">Membrane</keyword>
<evidence type="ECO:0000259" key="6">
    <source>
        <dbReference type="Pfam" id="PF00535"/>
    </source>
</evidence>
<keyword evidence="2" id="KW-1003">Cell membrane</keyword>
<evidence type="ECO:0000256" key="3">
    <source>
        <dbReference type="ARBA" id="ARBA00022676"/>
    </source>
</evidence>
<dbReference type="EMBL" id="VSSQ01024314">
    <property type="protein sequence ID" value="MPM71754.1"/>
    <property type="molecule type" value="Genomic_DNA"/>
</dbReference>
<evidence type="ECO:0000256" key="1">
    <source>
        <dbReference type="ARBA" id="ARBA00004236"/>
    </source>
</evidence>
<dbReference type="Gene3D" id="3.90.550.10">
    <property type="entry name" value="Spore Coat Polysaccharide Biosynthesis Protein SpsA, Chain A"/>
    <property type="match status" value="1"/>
</dbReference>
<comment type="caution">
    <text evidence="7">The sequence shown here is derived from an EMBL/GenBank/DDBJ whole genome shotgun (WGS) entry which is preliminary data.</text>
</comment>
<dbReference type="InterPro" id="IPR001173">
    <property type="entry name" value="Glyco_trans_2-like"/>
</dbReference>
<dbReference type="Pfam" id="PF00535">
    <property type="entry name" value="Glycos_transf_2"/>
    <property type="match status" value="1"/>
</dbReference>
<proteinExistence type="predicted"/>
<reference evidence="7" key="1">
    <citation type="submission" date="2019-08" db="EMBL/GenBank/DDBJ databases">
        <authorList>
            <person name="Kucharzyk K."/>
            <person name="Murdoch R.W."/>
            <person name="Higgins S."/>
            <person name="Loffler F."/>
        </authorList>
    </citation>
    <scope>NUCLEOTIDE SEQUENCE</scope>
</reference>
<evidence type="ECO:0000256" key="2">
    <source>
        <dbReference type="ARBA" id="ARBA00022475"/>
    </source>
</evidence>
<comment type="subcellular location">
    <subcellularLocation>
        <location evidence="1">Cell membrane</location>
    </subcellularLocation>
</comment>
<evidence type="ECO:0000313" key="7">
    <source>
        <dbReference type="EMBL" id="MPM71754.1"/>
    </source>
</evidence>
<dbReference type="GO" id="GO:0016757">
    <property type="term" value="F:glycosyltransferase activity"/>
    <property type="evidence" value="ECO:0007669"/>
    <property type="project" value="UniProtKB-KW"/>
</dbReference>
<name>A0A645C934_9ZZZZ</name>
<dbReference type="PANTHER" id="PTHR43646:SF2">
    <property type="entry name" value="GLYCOSYLTRANSFERASE 2-LIKE DOMAIN-CONTAINING PROTEIN"/>
    <property type="match status" value="1"/>
</dbReference>
<evidence type="ECO:0000256" key="4">
    <source>
        <dbReference type="ARBA" id="ARBA00022679"/>
    </source>
</evidence>
<sequence length="258" mass="29975">MPQPFFSIVIPTLNEEKYLPALLRDLSKQKERNFEVIHVDGHSDDQTLQKAREFSKIISLKSLSSTKRNVSIQRNLGAKASQGPWIIFMDADNRIPSNFLSSLRQQLKEHPEIDLFTTWIDQKKPKNPSHRIILSILNIGLDLYQNLNKPASFGALIGCRKQVFSAVQFDEKQKVLEDSLFVKEACKKGFQFHIFHQPTFSYSLRRLQKEGLLKLALQVLQLQQMYLRGKDFQKIDHGYFMNGGAYYQQKQKKKILSF</sequence>
<dbReference type="GO" id="GO:0005886">
    <property type="term" value="C:plasma membrane"/>
    <property type="evidence" value="ECO:0007669"/>
    <property type="project" value="UniProtKB-SubCell"/>
</dbReference>
<gene>
    <name evidence="7" type="ORF">SDC9_118725</name>
</gene>